<organism evidence="1 2">
    <name type="scientific">Flexivirga oryzae</name>
    <dbReference type="NCBI Taxonomy" id="1794944"/>
    <lineage>
        <taxon>Bacteria</taxon>
        <taxon>Bacillati</taxon>
        <taxon>Actinomycetota</taxon>
        <taxon>Actinomycetes</taxon>
        <taxon>Micrococcales</taxon>
        <taxon>Dermacoccaceae</taxon>
        <taxon>Flexivirga</taxon>
    </lineage>
</organism>
<gene>
    <name evidence="1" type="ORF">FHU39_002075</name>
</gene>
<evidence type="ECO:0000313" key="2">
    <source>
        <dbReference type="Proteomes" id="UP000559182"/>
    </source>
</evidence>
<reference evidence="1 2" key="1">
    <citation type="submission" date="2020-08" db="EMBL/GenBank/DDBJ databases">
        <title>Sequencing the genomes of 1000 actinobacteria strains.</title>
        <authorList>
            <person name="Klenk H.-P."/>
        </authorList>
    </citation>
    <scope>NUCLEOTIDE SEQUENCE [LARGE SCALE GENOMIC DNA]</scope>
    <source>
        <strain evidence="1 2">DSM 105369</strain>
    </source>
</reference>
<sequence>MRDHLQAADDELSGLLRSFLDELADCGDDEDPQ</sequence>
<name>A0A839NBJ2_9MICO</name>
<evidence type="ECO:0000313" key="1">
    <source>
        <dbReference type="EMBL" id="MBB2892091.1"/>
    </source>
</evidence>
<comment type="caution">
    <text evidence="1">The sequence shown here is derived from an EMBL/GenBank/DDBJ whole genome shotgun (WGS) entry which is preliminary data.</text>
</comment>
<keyword evidence="2" id="KW-1185">Reference proteome</keyword>
<dbReference type="Proteomes" id="UP000559182">
    <property type="component" value="Unassembled WGS sequence"/>
</dbReference>
<dbReference type="AlphaFoldDB" id="A0A839NBJ2"/>
<dbReference type="EMBL" id="JACHVQ010000001">
    <property type="protein sequence ID" value="MBB2892091.1"/>
    <property type="molecule type" value="Genomic_DNA"/>
</dbReference>
<protein>
    <submittedName>
        <fullName evidence="1">Uncharacterized protein</fullName>
    </submittedName>
</protein>
<accession>A0A839NBJ2</accession>
<proteinExistence type="predicted"/>